<keyword evidence="1" id="KW-0227">DNA damage</keyword>
<gene>
    <name evidence="5" type="ORF">C1752_01469</name>
</gene>
<comment type="caution">
    <text evidence="5">The sequence shown here is derived from an EMBL/GenBank/DDBJ whole genome shotgun (WGS) entry which is preliminary data.</text>
</comment>
<dbReference type="GO" id="GO:0006281">
    <property type="term" value="P:DNA repair"/>
    <property type="evidence" value="ECO:0007669"/>
    <property type="project" value="UniProtKB-KW"/>
</dbReference>
<dbReference type="EMBL" id="PQWO01000003">
    <property type="protein sequence ID" value="PZD74260.1"/>
    <property type="molecule type" value="Genomic_DNA"/>
</dbReference>
<dbReference type="OrthoDB" id="450180at2"/>
<reference evidence="5 6" key="1">
    <citation type="journal article" date="2018" name="Sci. Rep.">
        <title>A novel species of the marine cyanobacterium Acaryochloris with a unique pigment content and lifestyle.</title>
        <authorList>
            <person name="Partensky F."/>
            <person name="Six C."/>
            <person name="Ratin M."/>
            <person name="Garczarek L."/>
            <person name="Vaulot D."/>
            <person name="Probert I."/>
            <person name="Calteau A."/>
            <person name="Gourvil P."/>
            <person name="Marie D."/>
            <person name="Grebert T."/>
            <person name="Bouchier C."/>
            <person name="Le Panse S."/>
            <person name="Gachenot M."/>
            <person name="Rodriguez F."/>
            <person name="Garrido J.L."/>
        </authorList>
    </citation>
    <scope>NUCLEOTIDE SEQUENCE [LARGE SCALE GENOMIC DNA]</scope>
    <source>
        <strain evidence="5 6">RCC1774</strain>
    </source>
</reference>
<feature type="domain" description="PD-(D/E)XK endonuclease-like" evidence="4">
    <location>
        <begin position="24"/>
        <end position="255"/>
    </location>
</feature>
<dbReference type="AlphaFoldDB" id="A0A2W1JLL0"/>
<keyword evidence="2" id="KW-0378">Hydrolase</keyword>
<dbReference type="Proteomes" id="UP000248857">
    <property type="component" value="Unassembled WGS sequence"/>
</dbReference>
<keyword evidence="2" id="KW-0347">Helicase</keyword>
<sequence>MPVNQTPQNLELRITAESMGSIWQISQNHLSQFARCQRKFQYRYLEQWGLPTVDAQRERQILGSQFHYLLQQQSMGLDIQPFLQENPPLQQWFDALQQSPPPSIAGERQSEHQKTMVCEGFTLVAVYDLLIQNSQQAQILDWKTYTRPRDLKALCRDWQTKLYPYLLVETTGYSPEQISMVYWFAQVRGKASHSLVLPYDSDRHQQTHQELVTMLRQLRHSLVGYERGQPFSQVQIEDGQCDGRQHTCPFLVRCRGRSDLFVGGNDLDAIAEMPL</sequence>
<keyword evidence="3" id="KW-0234">DNA repair</keyword>
<dbReference type="InterPro" id="IPR011604">
    <property type="entry name" value="PDDEXK-like_dom_sf"/>
</dbReference>
<dbReference type="Gene3D" id="3.90.320.10">
    <property type="match status" value="1"/>
</dbReference>
<evidence type="ECO:0000256" key="2">
    <source>
        <dbReference type="ARBA" id="ARBA00022806"/>
    </source>
</evidence>
<proteinExistence type="predicted"/>
<dbReference type="Pfam" id="PF12705">
    <property type="entry name" value="PDDEXK_1"/>
    <property type="match status" value="1"/>
</dbReference>
<organism evidence="5 6">
    <name type="scientific">Acaryochloris thomasi RCC1774</name>
    <dbReference type="NCBI Taxonomy" id="1764569"/>
    <lineage>
        <taxon>Bacteria</taxon>
        <taxon>Bacillati</taxon>
        <taxon>Cyanobacteriota</taxon>
        <taxon>Cyanophyceae</taxon>
        <taxon>Acaryochloridales</taxon>
        <taxon>Acaryochloridaceae</taxon>
        <taxon>Acaryochloris</taxon>
        <taxon>Acaryochloris thomasi</taxon>
    </lineage>
</organism>
<keyword evidence="2" id="KW-0067">ATP-binding</keyword>
<accession>A0A2W1JLL0</accession>
<evidence type="ECO:0000313" key="5">
    <source>
        <dbReference type="EMBL" id="PZD74260.1"/>
    </source>
</evidence>
<keyword evidence="2" id="KW-0547">Nucleotide-binding</keyword>
<evidence type="ECO:0000256" key="1">
    <source>
        <dbReference type="ARBA" id="ARBA00022763"/>
    </source>
</evidence>
<dbReference type="GO" id="GO:0004386">
    <property type="term" value="F:helicase activity"/>
    <property type="evidence" value="ECO:0007669"/>
    <property type="project" value="UniProtKB-KW"/>
</dbReference>
<dbReference type="InterPro" id="IPR038726">
    <property type="entry name" value="PDDEXK_AddAB-type"/>
</dbReference>
<evidence type="ECO:0000259" key="4">
    <source>
        <dbReference type="Pfam" id="PF12705"/>
    </source>
</evidence>
<name>A0A2W1JLL0_9CYAN</name>
<keyword evidence="6" id="KW-1185">Reference proteome</keyword>
<evidence type="ECO:0000256" key="3">
    <source>
        <dbReference type="ARBA" id="ARBA00023204"/>
    </source>
</evidence>
<protein>
    <recommendedName>
        <fullName evidence="4">PD-(D/E)XK endonuclease-like domain-containing protein</fullName>
    </recommendedName>
</protein>
<dbReference type="RefSeq" id="WP_110985425.1">
    <property type="nucleotide sequence ID" value="NZ_CAWNWM010000003.1"/>
</dbReference>
<evidence type="ECO:0000313" key="6">
    <source>
        <dbReference type="Proteomes" id="UP000248857"/>
    </source>
</evidence>